<evidence type="ECO:0000259" key="3">
    <source>
        <dbReference type="Pfam" id="PF01058"/>
    </source>
</evidence>
<comment type="caution">
    <text evidence="4">The sequence shown here is derived from an EMBL/GenBank/DDBJ whole genome shotgun (WGS) entry which is preliminary data.</text>
</comment>
<accession>A0A1J5IP95</accession>
<dbReference type="PANTHER" id="PTHR42845:SF1">
    <property type="entry name" value="HYDROGENASE SMALL SUBUNIT"/>
    <property type="match status" value="1"/>
</dbReference>
<feature type="region of interest" description="Disordered" evidence="2">
    <location>
        <begin position="224"/>
        <end position="250"/>
    </location>
</feature>
<dbReference type="Proteomes" id="UP000183245">
    <property type="component" value="Unassembled WGS sequence"/>
</dbReference>
<dbReference type="STRING" id="1817892.AUK40_00965"/>
<organism evidence="4 5">
    <name type="scientific">Candidatus Wirthbacteria bacterium CG2_30_54_11</name>
    <dbReference type="NCBI Taxonomy" id="1817892"/>
    <lineage>
        <taxon>Bacteria</taxon>
        <taxon>Candidatus Wirthbacteria</taxon>
    </lineage>
</organism>
<name>A0A1J5IP95_9BACT</name>
<dbReference type="Pfam" id="PF01058">
    <property type="entry name" value="Oxidored_q6"/>
    <property type="match status" value="1"/>
</dbReference>
<dbReference type="InterPro" id="IPR037024">
    <property type="entry name" value="NiFe_Hase_small_N_sf"/>
</dbReference>
<evidence type="ECO:0000313" key="5">
    <source>
        <dbReference type="Proteomes" id="UP000183245"/>
    </source>
</evidence>
<evidence type="ECO:0000256" key="1">
    <source>
        <dbReference type="ARBA" id="ARBA00023002"/>
    </source>
</evidence>
<gene>
    <name evidence="4" type="ORF">AUK40_00965</name>
</gene>
<proteinExistence type="predicted"/>
<feature type="domain" description="NADH:ubiquinone oxidoreductase-like 20kDa subunit" evidence="3">
    <location>
        <begin position="14"/>
        <end position="150"/>
    </location>
</feature>
<dbReference type="PANTHER" id="PTHR42845">
    <property type="entry name" value="COENZYME F420-REDUCING HYDROGENASE, GAMMA SUBUNIT"/>
    <property type="match status" value="1"/>
</dbReference>
<dbReference type="GO" id="GO:0016491">
    <property type="term" value="F:oxidoreductase activity"/>
    <property type="evidence" value="ECO:0007669"/>
    <property type="project" value="UniProtKB-KW"/>
</dbReference>
<dbReference type="AlphaFoldDB" id="A0A1J5IP95"/>
<reference evidence="4 5" key="1">
    <citation type="journal article" date="2016" name="Environ. Microbiol.">
        <title>Genomic resolution of a cold subsurface aquifer community provides metabolic insights for novel microbes adapted to high CO concentrations.</title>
        <authorList>
            <person name="Probst A.J."/>
            <person name="Castelle C.J."/>
            <person name="Singh A."/>
            <person name="Brown C.T."/>
            <person name="Anantharaman K."/>
            <person name="Sharon I."/>
            <person name="Hug L.A."/>
            <person name="Burstein D."/>
            <person name="Emerson J.B."/>
            <person name="Thomas B.C."/>
            <person name="Banfield J.F."/>
        </authorList>
    </citation>
    <scope>NUCLEOTIDE SEQUENCE [LARGE SCALE GENOMIC DNA]</scope>
    <source>
        <strain evidence="4">CG2_30_54_11</strain>
    </source>
</reference>
<evidence type="ECO:0000313" key="4">
    <source>
        <dbReference type="EMBL" id="OIP98993.1"/>
    </source>
</evidence>
<dbReference type="GO" id="GO:0051536">
    <property type="term" value="F:iron-sulfur cluster binding"/>
    <property type="evidence" value="ECO:0007669"/>
    <property type="project" value="InterPro"/>
</dbReference>
<dbReference type="Gene3D" id="3.40.50.700">
    <property type="entry name" value="NADH:ubiquinone oxidoreductase-like, 20kDa subunit"/>
    <property type="match status" value="1"/>
</dbReference>
<keyword evidence="1" id="KW-0560">Oxidoreductase</keyword>
<dbReference type="SUPFAM" id="SSF56770">
    <property type="entry name" value="HydA/Nqo6-like"/>
    <property type="match status" value="1"/>
</dbReference>
<dbReference type="InterPro" id="IPR051349">
    <property type="entry name" value="Hydrogenase_assoc-protein"/>
</dbReference>
<protein>
    <recommendedName>
        <fullName evidence="3">NADH:ubiquinone oxidoreductase-like 20kDa subunit domain-containing protein</fullName>
    </recommendedName>
</protein>
<dbReference type="InterPro" id="IPR006137">
    <property type="entry name" value="NADH_UbQ_OxRdtase-like_20kDa"/>
</dbReference>
<evidence type="ECO:0000256" key="2">
    <source>
        <dbReference type="SAM" id="MobiDB-lite"/>
    </source>
</evidence>
<feature type="compositionally biased region" description="Basic and acidic residues" evidence="2">
    <location>
        <begin position="224"/>
        <end position="238"/>
    </location>
</feature>
<sequence length="250" mass="27890">MAKLKCAWFDFTSCEGCQVELTNFGEPFFELLNFIEPVEFREVMSEKTTEQIDISFIEGSFTREEDRKRLEDIRARSNVVVAYGACAVTGGINALKNHMDDYKDCVYGKDKDMPHLDSQLAKPISAAIKVDYEVAGCPMNRDEFVQIVSQIVHGTARVYTPSYPVCVECKLRETLCRYDDGDHCLGMVARAGCGAPCPADGIPCEACRGMVKDANQDSLVETLESKGKLSRQRAESKSRMFTANFRGDAK</sequence>
<dbReference type="EMBL" id="MNZT01000018">
    <property type="protein sequence ID" value="OIP98993.1"/>
    <property type="molecule type" value="Genomic_DNA"/>
</dbReference>